<feature type="compositionally biased region" description="Basic and acidic residues" evidence="1">
    <location>
        <begin position="79"/>
        <end position="88"/>
    </location>
</feature>
<comment type="caution">
    <text evidence="2">The sequence shown here is derived from an EMBL/GenBank/DDBJ whole genome shotgun (WGS) entry which is preliminary data.</text>
</comment>
<dbReference type="AlphaFoldDB" id="A0AAV2HQ28"/>
<proteinExistence type="predicted"/>
<dbReference type="GO" id="GO:0001517">
    <property type="term" value="F:N-acetylglucosamine 6-O-sulfotransferase activity"/>
    <property type="evidence" value="ECO:0007669"/>
    <property type="project" value="TreeGrafter"/>
</dbReference>
<gene>
    <name evidence="2" type="ORF">GSLYS_00010124001</name>
</gene>
<accession>A0AAV2HQ28</accession>
<evidence type="ECO:0000313" key="3">
    <source>
        <dbReference type="Proteomes" id="UP001497497"/>
    </source>
</evidence>
<dbReference type="GO" id="GO:0006044">
    <property type="term" value="P:N-acetylglucosamine metabolic process"/>
    <property type="evidence" value="ECO:0007669"/>
    <property type="project" value="TreeGrafter"/>
</dbReference>
<dbReference type="PANTHER" id="PTHR10704:SF44">
    <property type="entry name" value="LD35051P-RELATED"/>
    <property type="match status" value="1"/>
</dbReference>
<feature type="compositionally biased region" description="Polar residues" evidence="1">
    <location>
        <begin position="89"/>
        <end position="101"/>
    </location>
</feature>
<evidence type="ECO:0008006" key="4">
    <source>
        <dbReference type="Google" id="ProtNLM"/>
    </source>
</evidence>
<reference evidence="2 3" key="1">
    <citation type="submission" date="2024-04" db="EMBL/GenBank/DDBJ databases">
        <authorList>
            <consortium name="Genoscope - CEA"/>
            <person name="William W."/>
        </authorList>
    </citation>
    <scope>NUCLEOTIDE SEQUENCE [LARGE SCALE GENOMIC DNA]</scope>
</reference>
<dbReference type="EMBL" id="CAXITT010000223">
    <property type="protein sequence ID" value="CAL1536211.1"/>
    <property type="molecule type" value="Genomic_DNA"/>
</dbReference>
<protein>
    <recommendedName>
        <fullName evidence="4">Sulfotransferase domain-containing protein</fullName>
    </recommendedName>
</protein>
<dbReference type="SUPFAM" id="SSF52540">
    <property type="entry name" value="P-loop containing nucleoside triphosphate hydrolases"/>
    <property type="match status" value="1"/>
</dbReference>
<feature type="region of interest" description="Disordered" evidence="1">
    <location>
        <begin position="79"/>
        <end position="113"/>
    </location>
</feature>
<dbReference type="PANTHER" id="PTHR10704">
    <property type="entry name" value="CARBOHYDRATE SULFOTRANSFERASE"/>
    <property type="match status" value="1"/>
</dbReference>
<dbReference type="Pfam" id="PF13469">
    <property type="entry name" value="Sulfotransfer_3"/>
    <property type="match status" value="1"/>
</dbReference>
<organism evidence="2 3">
    <name type="scientific">Lymnaea stagnalis</name>
    <name type="common">Great pond snail</name>
    <name type="synonym">Helix stagnalis</name>
    <dbReference type="NCBI Taxonomy" id="6523"/>
    <lineage>
        <taxon>Eukaryota</taxon>
        <taxon>Metazoa</taxon>
        <taxon>Spiralia</taxon>
        <taxon>Lophotrochozoa</taxon>
        <taxon>Mollusca</taxon>
        <taxon>Gastropoda</taxon>
        <taxon>Heterobranchia</taxon>
        <taxon>Euthyneura</taxon>
        <taxon>Panpulmonata</taxon>
        <taxon>Hygrophila</taxon>
        <taxon>Lymnaeoidea</taxon>
        <taxon>Lymnaeidae</taxon>
        <taxon>Lymnaea</taxon>
    </lineage>
</organism>
<evidence type="ECO:0000313" key="2">
    <source>
        <dbReference type="EMBL" id="CAL1536211.1"/>
    </source>
</evidence>
<sequence>MKKLLRFKKYLVVVLCVLPCVTIYYYSQDDVIVKQLEKENSLNNWESSSSIETAKHEFTRTVFGDDTRDNSRIDFIMDHDNTEYRSTENPRNVPRDTQSGADSKEPEQTKKTVIKFRKPPHRVSQKGHIDRSSKQGVQEKLIILTYMRSGSTLTGDLYQQNGGVFYMYEPLWYTEMLWEGKAKTKNVHFLDGSWYSITNTTEGRYERELQILRDVFSCNLMYLDYGTLKQYHMFSSVSTFMYARCAYQFTDELHIEKCLQETVQECLTSPAIVTKIIRGSMRHVYDLMKNDPAVKVLHLLRDPRGSMKSQYQVGMFKWPHLGESSYKHCQRVLRDLELAKIIAVDFPGRLFSLRYEDLVQYPVAATQQLYGFLHLTLSQEIKDYIWNITYAGNPDDCNICTTRRNASATAHSWRRRLSFRSIALIQSQCAELFSALGYRVFHDYGEQLNENIPTKYDISSGEFQKETTAFF</sequence>
<dbReference type="Gene3D" id="3.40.50.300">
    <property type="entry name" value="P-loop containing nucleotide triphosphate hydrolases"/>
    <property type="match status" value="1"/>
</dbReference>
<dbReference type="InterPro" id="IPR027417">
    <property type="entry name" value="P-loop_NTPase"/>
</dbReference>
<evidence type="ECO:0000256" key="1">
    <source>
        <dbReference type="SAM" id="MobiDB-lite"/>
    </source>
</evidence>
<dbReference type="InterPro" id="IPR051135">
    <property type="entry name" value="Gal/GlcNAc/GalNAc_ST"/>
</dbReference>
<dbReference type="GO" id="GO:0006790">
    <property type="term" value="P:sulfur compound metabolic process"/>
    <property type="evidence" value="ECO:0007669"/>
    <property type="project" value="TreeGrafter"/>
</dbReference>
<keyword evidence="3" id="KW-1185">Reference proteome</keyword>
<dbReference type="Proteomes" id="UP001497497">
    <property type="component" value="Unassembled WGS sequence"/>
</dbReference>
<name>A0AAV2HQ28_LYMST</name>